<dbReference type="Proteomes" id="UP001231649">
    <property type="component" value="Chromosome 11"/>
</dbReference>
<name>A0ACC2R4M9_9NEOP</name>
<evidence type="ECO:0000313" key="1">
    <source>
        <dbReference type="EMBL" id="KAJ8733356.1"/>
    </source>
</evidence>
<accession>A0ACC2R4M9</accession>
<gene>
    <name evidence="1" type="ORF">PYW08_001654</name>
</gene>
<sequence>MLSTNILFITISLLFVPKCFTKDYCSPDYCNDSKQHTLCKYKSPEPASHCVAYEKTISTENDRRLILDKINSRRNKVAVGEIRSLPSAGSMRKLKWNRELEISAQRWADQCVRHRVPDTQDACRDLGKMAVGQNIATIHGDAPGLTPLALVDVWYMELLNTNSTTISRYLPSSETRNLHYDYFTQLVWEETNQVGCGGVKFKESLDDLNVKYRTIYRLVCNFAPAGNVRNRSVYSSGMPCSRCPHDASCDLVHKALCYNKKTASNNFETGKNNMNHISPFRAEDKLIEHTTHYILRGAIEAVTEDSTYVTEVINKTTSAITLDNETFTQFDYFSHLFEFTKQMITPHTTSHSCKDIMAVDDFVELLKKKLSNDPMIKDLLSTSNKPINSHSESSFHDVGVAAFVDRLYSKKNPTTVKSPVSTDYVNSTFLVDLIEAVIFRNNGKMPVSEVYSANTQPLSSVKHIRVQAELPEVRQNDDFSGHYFFPEENEEIYTESTESYYDDINLPTSDLESLKMSTVTKDFLDDIIESDTSIESTTALVLLSPDNINLYKSGQGVMKKFLQNIAEKPQSN</sequence>
<evidence type="ECO:0000313" key="2">
    <source>
        <dbReference type="Proteomes" id="UP001231649"/>
    </source>
</evidence>
<proteinExistence type="predicted"/>
<keyword evidence="2" id="KW-1185">Reference proteome</keyword>
<comment type="caution">
    <text evidence="1">The sequence shown here is derived from an EMBL/GenBank/DDBJ whole genome shotgun (WGS) entry which is preliminary data.</text>
</comment>
<protein>
    <submittedName>
        <fullName evidence="1">Uncharacterized protein</fullName>
    </submittedName>
</protein>
<dbReference type="EMBL" id="CM056787">
    <property type="protein sequence ID" value="KAJ8733356.1"/>
    <property type="molecule type" value="Genomic_DNA"/>
</dbReference>
<reference evidence="1" key="1">
    <citation type="submission" date="2023-03" db="EMBL/GenBank/DDBJ databases">
        <title>Chromosome-level genomes of two armyworms, Mythimna separata and Mythimna loreyi, provide insights into the biosynthesis and reception of sex pheromones.</title>
        <authorList>
            <person name="Zhao H."/>
        </authorList>
    </citation>
    <scope>NUCLEOTIDE SEQUENCE</scope>
    <source>
        <strain evidence="1">BeijingLab</strain>
    </source>
</reference>
<organism evidence="1 2">
    <name type="scientific">Mythimna loreyi</name>
    <dbReference type="NCBI Taxonomy" id="667449"/>
    <lineage>
        <taxon>Eukaryota</taxon>
        <taxon>Metazoa</taxon>
        <taxon>Ecdysozoa</taxon>
        <taxon>Arthropoda</taxon>
        <taxon>Hexapoda</taxon>
        <taxon>Insecta</taxon>
        <taxon>Pterygota</taxon>
        <taxon>Neoptera</taxon>
        <taxon>Endopterygota</taxon>
        <taxon>Lepidoptera</taxon>
        <taxon>Glossata</taxon>
        <taxon>Ditrysia</taxon>
        <taxon>Noctuoidea</taxon>
        <taxon>Noctuidae</taxon>
        <taxon>Noctuinae</taxon>
        <taxon>Hadenini</taxon>
        <taxon>Mythimna</taxon>
    </lineage>
</organism>